<protein>
    <recommendedName>
        <fullName evidence="2">DUF2207 domain-containing protein</fullName>
    </recommendedName>
</protein>
<name>A0ABN3SQV1_9ACTN</name>
<reference evidence="3 4" key="1">
    <citation type="journal article" date="2019" name="Int. J. Syst. Evol. Microbiol.">
        <title>The Global Catalogue of Microorganisms (GCM) 10K type strain sequencing project: providing services to taxonomists for standard genome sequencing and annotation.</title>
        <authorList>
            <consortium name="The Broad Institute Genomics Platform"/>
            <consortium name="The Broad Institute Genome Sequencing Center for Infectious Disease"/>
            <person name="Wu L."/>
            <person name="Ma J."/>
        </authorList>
    </citation>
    <scope>NUCLEOTIDE SEQUENCE [LARGE SCALE GENOMIC DNA]</scope>
    <source>
        <strain evidence="3 4">JCM 16374</strain>
    </source>
</reference>
<dbReference type="Proteomes" id="UP001500994">
    <property type="component" value="Unassembled WGS sequence"/>
</dbReference>
<keyword evidence="4" id="KW-1185">Reference proteome</keyword>
<organism evidence="3 4">
    <name type="scientific">Streptomyces lunalinharesii</name>
    <dbReference type="NCBI Taxonomy" id="333384"/>
    <lineage>
        <taxon>Bacteria</taxon>
        <taxon>Bacillati</taxon>
        <taxon>Actinomycetota</taxon>
        <taxon>Actinomycetes</taxon>
        <taxon>Kitasatosporales</taxon>
        <taxon>Streptomycetaceae</taxon>
        <taxon>Streptomyces</taxon>
    </lineage>
</organism>
<proteinExistence type="predicted"/>
<accession>A0ABN3SQV1</accession>
<evidence type="ECO:0000313" key="4">
    <source>
        <dbReference type="Proteomes" id="UP001500994"/>
    </source>
</evidence>
<sequence>MARLWTAAAIAADGRTHVTEVIDYDFGNARRHGIFRDVPDLAAEAEVSVTTGGKRIPSVVEPSEEDSGASRIRIGDADHTVTGLHRYRIQYQLNDIAPAGRLAWNAVGTGWQVPLDRVEIHATGPFTFDGIRCAAGARGSQGPCPVSQLQPGHLTLTIDGLAAGHGATLYATSAGRLATTPPPPAQPAGPLPTVHRPDALRVGLLTAGVFLAAALLAGWLVRLATREVIGADAQPGTVAGPAGAVRRIDVTRLPSLATETSSPPDELTPAQGGVLLAGEIRNRHRAAWLLSAANDGYLVVDDSESPAVLTRPSREQVPRSDRAVREVLDQAFAGRDALVLGGRYDRRFAKAWSRIGDQLARWRHDSGSVWDNRAHHAESASGGPAPSVSWWPWSPWSSPELPQAARPPAGQYCSTSPLPLPLPLPSRERGRGCSPTGTKCLCSLPRARPCGSGSRASAAI</sequence>
<feature type="transmembrane region" description="Helical" evidence="1">
    <location>
        <begin position="202"/>
        <end position="221"/>
    </location>
</feature>
<evidence type="ECO:0000259" key="2">
    <source>
        <dbReference type="Pfam" id="PF09972"/>
    </source>
</evidence>
<evidence type="ECO:0000313" key="3">
    <source>
        <dbReference type="EMBL" id="GAA2683125.1"/>
    </source>
</evidence>
<dbReference type="EMBL" id="BAAARK010000031">
    <property type="protein sequence ID" value="GAA2683125.1"/>
    <property type="molecule type" value="Genomic_DNA"/>
</dbReference>
<comment type="caution">
    <text evidence="3">The sequence shown here is derived from an EMBL/GenBank/DDBJ whole genome shotgun (WGS) entry which is preliminary data.</text>
</comment>
<dbReference type="InterPro" id="IPR018702">
    <property type="entry name" value="DUF2207"/>
</dbReference>
<evidence type="ECO:0000256" key="1">
    <source>
        <dbReference type="SAM" id="Phobius"/>
    </source>
</evidence>
<feature type="domain" description="DUF2207" evidence="2">
    <location>
        <begin position="4"/>
        <end position="171"/>
    </location>
</feature>
<keyword evidence="1" id="KW-0812">Transmembrane</keyword>
<keyword evidence="1" id="KW-0472">Membrane</keyword>
<dbReference type="Pfam" id="PF09972">
    <property type="entry name" value="DUF2207"/>
    <property type="match status" value="1"/>
</dbReference>
<gene>
    <name evidence="3" type="ORF">GCM10009864_65010</name>
</gene>
<keyword evidence="1" id="KW-1133">Transmembrane helix</keyword>